<proteinExistence type="predicted"/>
<dbReference type="PANTHER" id="PTHR46558">
    <property type="entry name" value="TRACRIPTIONAL REGULATORY PROTEIN-RELATED-RELATED"/>
    <property type="match status" value="1"/>
</dbReference>
<keyword evidence="1" id="KW-0238">DNA-binding</keyword>
<dbReference type="CDD" id="cd00093">
    <property type="entry name" value="HTH_XRE"/>
    <property type="match status" value="1"/>
</dbReference>
<sequence length="111" mass="12426">MLNRKEFGAAIRNARLENKLTQEKLAEMLGVTPVHVKQLESGSRMPSLELLHNIAVTLNFSVDGAFFPADVKNTEMLDKLERILNLCTSHDLRVVYATAIALTDKDMENSI</sequence>
<evidence type="ECO:0000259" key="2">
    <source>
        <dbReference type="PROSITE" id="PS50943"/>
    </source>
</evidence>
<evidence type="ECO:0000313" key="3">
    <source>
        <dbReference type="EMBL" id="QHA01070.1"/>
    </source>
</evidence>
<dbReference type="InterPro" id="IPR001387">
    <property type="entry name" value="Cro/C1-type_HTH"/>
</dbReference>
<dbReference type="Gene3D" id="1.10.260.40">
    <property type="entry name" value="lambda repressor-like DNA-binding domains"/>
    <property type="match status" value="1"/>
</dbReference>
<protein>
    <submittedName>
        <fullName evidence="3">Helix-turn-helix domain-containing protein</fullName>
    </submittedName>
</protein>
<dbReference type="SUPFAM" id="SSF47413">
    <property type="entry name" value="lambda repressor-like DNA-binding domains"/>
    <property type="match status" value="1"/>
</dbReference>
<gene>
    <name evidence="3" type="ORF">GQ588_10720</name>
</gene>
<feature type="domain" description="HTH cro/C1-type" evidence="2">
    <location>
        <begin position="11"/>
        <end position="65"/>
    </location>
</feature>
<organism evidence="3 4">
    <name type="scientific">Dehalobacter restrictus</name>
    <dbReference type="NCBI Taxonomy" id="55583"/>
    <lineage>
        <taxon>Bacteria</taxon>
        <taxon>Bacillati</taxon>
        <taxon>Bacillota</taxon>
        <taxon>Clostridia</taxon>
        <taxon>Eubacteriales</taxon>
        <taxon>Desulfitobacteriaceae</taxon>
        <taxon>Dehalobacter</taxon>
    </lineage>
</organism>
<dbReference type="Pfam" id="PF01381">
    <property type="entry name" value="HTH_3"/>
    <property type="match status" value="1"/>
</dbReference>
<dbReference type="Proteomes" id="UP000430508">
    <property type="component" value="Chromosome"/>
</dbReference>
<evidence type="ECO:0000256" key="1">
    <source>
        <dbReference type="ARBA" id="ARBA00023125"/>
    </source>
</evidence>
<evidence type="ECO:0000313" key="4">
    <source>
        <dbReference type="Proteomes" id="UP000430508"/>
    </source>
</evidence>
<dbReference type="PANTHER" id="PTHR46558:SF4">
    <property type="entry name" value="DNA-BIDING PHAGE PROTEIN"/>
    <property type="match status" value="1"/>
</dbReference>
<dbReference type="EMBL" id="CP046996">
    <property type="protein sequence ID" value="QHA01070.1"/>
    <property type="molecule type" value="Genomic_DNA"/>
</dbReference>
<dbReference type="InterPro" id="IPR010982">
    <property type="entry name" value="Lambda_DNA-bd_dom_sf"/>
</dbReference>
<name>A0A857DIA3_9FIRM</name>
<dbReference type="AlphaFoldDB" id="A0A857DIA3"/>
<dbReference type="PROSITE" id="PS50943">
    <property type="entry name" value="HTH_CROC1"/>
    <property type="match status" value="1"/>
</dbReference>
<dbReference type="SMART" id="SM00530">
    <property type="entry name" value="HTH_XRE"/>
    <property type="match status" value="1"/>
</dbReference>
<accession>A0A857DIA3</accession>
<dbReference type="RefSeq" id="WP_158208422.1">
    <property type="nucleotide sequence ID" value="NZ_CP046996.1"/>
</dbReference>
<reference evidence="3 4" key="1">
    <citation type="submission" date="2019-12" db="EMBL/GenBank/DDBJ databases">
        <title>Sequence classification of anaerobic respiratory reductive dehalogenases: First we see many, then we see few.</title>
        <authorList>
            <person name="Molenda O."/>
            <person name="Puentes Jacome L.A."/>
            <person name="Cao X."/>
            <person name="Nesbo C.L."/>
            <person name="Tang S."/>
            <person name="Morson N."/>
            <person name="Patron J."/>
            <person name="Lomheim L."/>
            <person name="Wishart D.S."/>
            <person name="Edwards E.A."/>
        </authorList>
    </citation>
    <scope>NUCLEOTIDE SEQUENCE [LARGE SCALE GENOMIC DNA]</scope>
    <source>
        <strain evidence="3 4">12DCA</strain>
    </source>
</reference>
<dbReference type="GO" id="GO:0003677">
    <property type="term" value="F:DNA binding"/>
    <property type="evidence" value="ECO:0007669"/>
    <property type="project" value="UniProtKB-KW"/>
</dbReference>